<accession>A0A9P5TEH5</accession>
<gene>
    <name evidence="2" type="ORF">DFH94DRAFT_797275</name>
</gene>
<evidence type="ECO:0000256" key="1">
    <source>
        <dbReference type="SAM" id="MobiDB-lite"/>
    </source>
</evidence>
<proteinExistence type="predicted"/>
<feature type="region of interest" description="Disordered" evidence="1">
    <location>
        <begin position="50"/>
        <end position="69"/>
    </location>
</feature>
<keyword evidence="3" id="KW-1185">Reference proteome</keyword>
<organism evidence="2 3">
    <name type="scientific">Russula ochroleuca</name>
    <dbReference type="NCBI Taxonomy" id="152965"/>
    <lineage>
        <taxon>Eukaryota</taxon>
        <taxon>Fungi</taxon>
        <taxon>Dikarya</taxon>
        <taxon>Basidiomycota</taxon>
        <taxon>Agaricomycotina</taxon>
        <taxon>Agaricomycetes</taxon>
        <taxon>Russulales</taxon>
        <taxon>Russulaceae</taxon>
        <taxon>Russula</taxon>
    </lineage>
</organism>
<dbReference type="Proteomes" id="UP000759537">
    <property type="component" value="Unassembled WGS sequence"/>
</dbReference>
<name>A0A9P5TEH5_9AGAM</name>
<feature type="region of interest" description="Disordered" evidence="1">
    <location>
        <begin position="94"/>
        <end position="260"/>
    </location>
</feature>
<reference evidence="2" key="2">
    <citation type="journal article" date="2020" name="Nat. Commun.">
        <title>Large-scale genome sequencing of mycorrhizal fungi provides insights into the early evolution of symbiotic traits.</title>
        <authorList>
            <person name="Miyauchi S."/>
            <person name="Kiss E."/>
            <person name="Kuo A."/>
            <person name="Drula E."/>
            <person name="Kohler A."/>
            <person name="Sanchez-Garcia M."/>
            <person name="Morin E."/>
            <person name="Andreopoulos B."/>
            <person name="Barry K.W."/>
            <person name="Bonito G."/>
            <person name="Buee M."/>
            <person name="Carver A."/>
            <person name="Chen C."/>
            <person name="Cichocki N."/>
            <person name="Clum A."/>
            <person name="Culley D."/>
            <person name="Crous P.W."/>
            <person name="Fauchery L."/>
            <person name="Girlanda M."/>
            <person name="Hayes R.D."/>
            <person name="Keri Z."/>
            <person name="LaButti K."/>
            <person name="Lipzen A."/>
            <person name="Lombard V."/>
            <person name="Magnuson J."/>
            <person name="Maillard F."/>
            <person name="Murat C."/>
            <person name="Nolan M."/>
            <person name="Ohm R.A."/>
            <person name="Pangilinan J."/>
            <person name="Pereira M.F."/>
            <person name="Perotto S."/>
            <person name="Peter M."/>
            <person name="Pfister S."/>
            <person name="Riley R."/>
            <person name="Sitrit Y."/>
            <person name="Stielow J.B."/>
            <person name="Szollosi G."/>
            <person name="Zifcakova L."/>
            <person name="Stursova M."/>
            <person name="Spatafora J.W."/>
            <person name="Tedersoo L."/>
            <person name="Vaario L.M."/>
            <person name="Yamada A."/>
            <person name="Yan M."/>
            <person name="Wang P."/>
            <person name="Xu J."/>
            <person name="Bruns T."/>
            <person name="Baldrian P."/>
            <person name="Vilgalys R."/>
            <person name="Dunand C."/>
            <person name="Henrissat B."/>
            <person name="Grigoriev I.V."/>
            <person name="Hibbett D."/>
            <person name="Nagy L.G."/>
            <person name="Martin F.M."/>
        </authorList>
    </citation>
    <scope>NUCLEOTIDE SEQUENCE</scope>
    <source>
        <strain evidence="2">Prilba</strain>
    </source>
</reference>
<feature type="compositionally biased region" description="Polar residues" evidence="1">
    <location>
        <begin position="183"/>
        <end position="200"/>
    </location>
</feature>
<dbReference type="AlphaFoldDB" id="A0A9P5TEH5"/>
<comment type="caution">
    <text evidence="2">The sequence shown here is derived from an EMBL/GenBank/DDBJ whole genome shotgun (WGS) entry which is preliminary data.</text>
</comment>
<dbReference type="EMBL" id="WHVB01000001">
    <property type="protein sequence ID" value="KAF8487042.1"/>
    <property type="molecule type" value="Genomic_DNA"/>
</dbReference>
<feature type="compositionally biased region" description="Low complexity" evidence="1">
    <location>
        <begin position="201"/>
        <end position="215"/>
    </location>
</feature>
<protein>
    <submittedName>
        <fullName evidence="2">Uncharacterized protein</fullName>
    </submittedName>
</protein>
<reference evidence="2" key="1">
    <citation type="submission" date="2019-10" db="EMBL/GenBank/DDBJ databases">
        <authorList>
            <consortium name="DOE Joint Genome Institute"/>
            <person name="Kuo A."/>
            <person name="Miyauchi S."/>
            <person name="Kiss E."/>
            <person name="Drula E."/>
            <person name="Kohler A."/>
            <person name="Sanchez-Garcia M."/>
            <person name="Andreopoulos B."/>
            <person name="Barry K.W."/>
            <person name="Bonito G."/>
            <person name="Buee M."/>
            <person name="Carver A."/>
            <person name="Chen C."/>
            <person name="Cichocki N."/>
            <person name="Clum A."/>
            <person name="Culley D."/>
            <person name="Crous P.W."/>
            <person name="Fauchery L."/>
            <person name="Girlanda M."/>
            <person name="Hayes R."/>
            <person name="Keri Z."/>
            <person name="LaButti K."/>
            <person name="Lipzen A."/>
            <person name="Lombard V."/>
            <person name="Magnuson J."/>
            <person name="Maillard F."/>
            <person name="Morin E."/>
            <person name="Murat C."/>
            <person name="Nolan M."/>
            <person name="Ohm R."/>
            <person name="Pangilinan J."/>
            <person name="Pereira M."/>
            <person name="Perotto S."/>
            <person name="Peter M."/>
            <person name="Riley R."/>
            <person name="Sitrit Y."/>
            <person name="Stielow B."/>
            <person name="Szollosi G."/>
            <person name="Zifcakova L."/>
            <person name="Stursova M."/>
            <person name="Spatafora J.W."/>
            <person name="Tedersoo L."/>
            <person name="Vaario L.-M."/>
            <person name="Yamada A."/>
            <person name="Yan M."/>
            <person name="Wang P."/>
            <person name="Xu J."/>
            <person name="Bruns T."/>
            <person name="Baldrian P."/>
            <person name="Vilgalys R."/>
            <person name="Henrissat B."/>
            <person name="Grigoriev I.V."/>
            <person name="Hibbett D."/>
            <person name="Nagy L.G."/>
            <person name="Martin F.M."/>
        </authorList>
    </citation>
    <scope>NUCLEOTIDE SEQUENCE</scope>
    <source>
        <strain evidence="2">Prilba</strain>
    </source>
</reference>
<feature type="compositionally biased region" description="Polar residues" evidence="1">
    <location>
        <begin position="229"/>
        <end position="245"/>
    </location>
</feature>
<sequence length="433" mass="47028">MYSTAKDAIAGIAHHVGPSHRSPIAVIFTVLWVLKWTSRWLSFRIAQPQTAEKPSKAHSPSPHNCRRTSSNLMNMLPTGIPFTLSCDKENIPVTRGERRSRRNALMDVTNSSRRPLLQRGISSSSSSTVCQSPLSPHIGITILTNPARNKTRLPPIHEEKTHSSIAWRSSSSSSSPAPPHTYTILSNPARTRSSPSIQNAHQSSPSVRQSHSSPRITILSNPARERQRVTQPRSTQSTQGKQNVSAAAPAPMRGPTATPISILKAPKSAPAPAADIKLSRPAGAKAPNGKVKVLLPKIVVHQPVLCEAMAKIGVQHPGTGTGTGTTGHGEMLGVPVVSSRSRLRQNDFARYYPKELAAEQIVRRLGVTMRSGNRVAAARRREHLRQCKQTITPIATPTASLSVSRIVNRTRAFMRAHTSTLTPTQTPHHPNCQ</sequence>
<evidence type="ECO:0000313" key="3">
    <source>
        <dbReference type="Proteomes" id="UP000759537"/>
    </source>
</evidence>
<dbReference type="OrthoDB" id="3214519at2759"/>
<evidence type="ECO:0000313" key="2">
    <source>
        <dbReference type="EMBL" id="KAF8487042.1"/>
    </source>
</evidence>